<reference evidence="9 10" key="1">
    <citation type="journal article" date="2015" name="Stand. Genomic Sci.">
        <title>Genomic Encyclopedia of Bacterial and Archaeal Type Strains, Phase III: the genomes of soil and plant-associated and newly described type strains.</title>
        <authorList>
            <person name="Whitman W.B."/>
            <person name="Woyke T."/>
            <person name="Klenk H.P."/>
            <person name="Zhou Y."/>
            <person name="Lilburn T.G."/>
            <person name="Beck B.J."/>
            <person name="De Vos P."/>
            <person name="Vandamme P."/>
            <person name="Eisen J.A."/>
            <person name="Garrity G."/>
            <person name="Hugenholtz P."/>
            <person name="Kyrpides N.C."/>
        </authorList>
    </citation>
    <scope>NUCLEOTIDE SEQUENCE [LARGE SCALE GENOMIC DNA]</scope>
    <source>
        <strain evidence="9 10">VKM Ac-2538</strain>
    </source>
</reference>
<organism evidence="9 10">
    <name type="scientific">Kribbella orskensis</name>
    <dbReference type="NCBI Taxonomy" id="2512216"/>
    <lineage>
        <taxon>Bacteria</taxon>
        <taxon>Bacillati</taxon>
        <taxon>Actinomycetota</taxon>
        <taxon>Actinomycetes</taxon>
        <taxon>Propionibacteriales</taxon>
        <taxon>Kribbellaceae</taxon>
        <taxon>Kribbella</taxon>
    </lineage>
</organism>
<feature type="transmembrane region" description="Helical" evidence="8">
    <location>
        <begin position="135"/>
        <end position="158"/>
    </location>
</feature>
<comment type="subcellular location">
    <subcellularLocation>
        <location evidence="1">Cell membrane</location>
        <topology evidence="1">Multi-pass membrane protein</topology>
    </subcellularLocation>
</comment>
<feature type="transmembrane region" description="Helical" evidence="8">
    <location>
        <begin position="187"/>
        <end position="203"/>
    </location>
</feature>
<dbReference type="PANTHER" id="PTHR34979">
    <property type="entry name" value="INNER MEMBRANE PROTEIN YGAZ"/>
    <property type="match status" value="1"/>
</dbReference>
<protein>
    <submittedName>
        <fullName evidence="9">4-azaleucine resistance transporter AzlC</fullName>
    </submittedName>
</protein>
<dbReference type="Proteomes" id="UP000295818">
    <property type="component" value="Unassembled WGS sequence"/>
</dbReference>
<dbReference type="Pfam" id="PF03591">
    <property type="entry name" value="AzlC"/>
    <property type="match status" value="1"/>
</dbReference>
<sequence>MRSLLGKTAPCHALALRDVASVAPGLAAFGMTLGVTISALGFGTLPGLVGAGVVYGGSAQLTAVTLVHQGAAFAVVVASAAIVNSRLLLYGASMSRRFRDQPTWFRWLAPHFVIDQTYLLSNARPDLDARTFRRYWGWLGFLILVLWSSSIAVGILAGPALPELPHLVFVGTAMFLGMLAPRLTNRPAVVAAVTGGLVAAIIGLVRPELGIVGGAIAGVIAGSAVRR</sequence>
<evidence type="ECO:0000313" key="9">
    <source>
        <dbReference type="EMBL" id="TCO16429.1"/>
    </source>
</evidence>
<dbReference type="EMBL" id="SLWM01000017">
    <property type="protein sequence ID" value="TCO16429.1"/>
    <property type="molecule type" value="Genomic_DNA"/>
</dbReference>
<keyword evidence="6 8" id="KW-1133">Transmembrane helix</keyword>
<evidence type="ECO:0000313" key="10">
    <source>
        <dbReference type="Proteomes" id="UP000295818"/>
    </source>
</evidence>
<name>A0ABY2BCK9_9ACTN</name>
<keyword evidence="4" id="KW-1003">Cell membrane</keyword>
<feature type="transmembrane region" description="Helical" evidence="8">
    <location>
        <begin position="66"/>
        <end position="89"/>
    </location>
</feature>
<feature type="transmembrane region" description="Helical" evidence="8">
    <location>
        <begin position="21"/>
        <end position="46"/>
    </location>
</feature>
<keyword evidence="10" id="KW-1185">Reference proteome</keyword>
<comment type="similarity">
    <text evidence="2">Belongs to the AzlC family.</text>
</comment>
<feature type="transmembrane region" description="Helical" evidence="8">
    <location>
        <begin position="164"/>
        <end position="180"/>
    </location>
</feature>
<keyword evidence="3" id="KW-0813">Transport</keyword>
<evidence type="ECO:0000256" key="1">
    <source>
        <dbReference type="ARBA" id="ARBA00004651"/>
    </source>
</evidence>
<dbReference type="InterPro" id="IPR011606">
    <property type="entry name" value="Brnchd-chn_aa_trnsp_permease"/>
</dbReference>
<comment type="caution">
    <text evidence="9">The sequence shown here is derived from an EMBL/GenBank/DDBJ whole genome shotgun (WGS) entry which is preliminary data.</text>
</comment>
<proteinExistence type="inferred from homology"/>
<accession>A0ABY2BCK9</accession>
<feature type="transmembrane region" description="Helical" evidence="8">
    <location>
        <begin position="209"/>
        <end position="225"/>
    </location>
</feature>
<keyword evidence="5 8" id="KW-0812">Transmembrane</keyword>
<evidence type="ECO:0000256" key="2">
    <source>
        <dbReference type="ARBA" id="ARBA00010735"/>
    </source>
</evidence>
<gene>
    <name evidence="9" type="ORF">EV644_11783</name>
</gene>
<evidence type="ECO:0000256" key="4">
    <source>
        <dbReference type="ARBA" id="ARBA00022475"/>
    </source>
</evidence>
<dbReference type="RefSeq" id="WP_132193203.1">
    <property type="nucleotide sequence ID" value="NZ_SLWM01000017.1"/>
</dbReference>
<dbReference type="PANTHER" id="PTHR34979:SF1">
    <property type="entry name" value="INNER MEMBRANE PROTEIN YGAZ"/>
    <property type="match status" value="1"/>
</dbReference>
<evidence type="ECO:0000256" key="7">
    <source>
        <dbReference type="ARBA" id="ARBA00023136"/>
    </source>
</evidence>
<evidence type="ECO:0000256" key="6">
    <source>
        <dbReference type="ARBA" id="ARBA00022989"/>
    </source>
</evidence>
<evidence type="ECO:0000256" key="3">
    <source>
        <dbReference type="ARBA" id="ARBA00022448"/>
    </source>
</evidence>
<evidence type="ECO:0000256" key="5">
    <source>
        <dbReference type="ARBA" id="ARBA00022692"/>
    </source>
</evidence>
<keyword evidence="7 8" id="KW-0472">Membrane</keyword>
<evidence type="ECO:0000256" key="8">
    <source>
        <dbReference type="SAM" id="Phobius"/>
    </source>
</evidence>